<sequence length="371" mass="42993">MAAPGNQPIWFRVFPPEAEQNTPFHGDASGPIRMPARDSPPILYFYLLFSLDLMKEFVKQTNRPRRELSVDETLVGTKGKTAMLQYIPSKRSRFGIKFWVLAEAVTGYVLQMHIYLGKTFEPALPAGTLQGTNVVIKLLQSADLLNKWYHVFTDNFFSSLNLARTLLVQRTHLTGTLRKNRPMPNMIKNANPDPGQTTYARQGNILLCSFRDQNRRKQVKLVSTFYSAIRAMNAKPLIVNAYNNFMGGVDLSDQMMAFYNDHRKQTKVWKKIILHMFHRILLNSYILYYQHTSHNPILTRFEFVKQVIEGLTEEHLSNRQQNPGQRQKNTKGNGKERKRLYCVFRQEKRQTKKSKDRVFTLREGTAQVVCS</sequence>
<dbReference type="OrthoDB" id="6150538at2759"/>
<feature type="region of interest" description="Disordered" evidence="1">
    <location>
        <begin position="314"/>
        <end position="333"/>
    </location>
</feature>
<organism evidence="3 4">
    <name type="scientific">Mytilus edulis</name>
    <name type="common">Blue mussel</name>
    <dbReference type="NCBI Taxonomy" id="6550"/>
    <lineage>
        <taxon>Eukaryota</taxon>
        <taxon>Metazoa</taxon>
        <taxon>Spiralia</taxon>
        <taxon>Lophotrochozoa</taxon>
        <taxon>Mollusca</taxon>
        <taxon>Bivalvia</taxon>
        <taxon>Autobranchia</taxon>
        <taxon>Pteriomorphia</taxon>
        <taxon>Mytilida</taxon>
        <taxon>Mytiloidea</taxon>
        <taxon>Mytilidae</taxon>
        <taxon>Mytilinae</taxon>
        <taxon>Mytilus</taxon>
    </lineage>
</organism>
<dbReference type="Proteomes" id="UP000683360">
    <property type="component" value="Unassembled WGS sequence"/>
</dbReference>
<feature type="domain" description="PiggyBac transposable element-derived protein" evidence="2">
    <location>
        <begin position="56"/>
        <end position="285"/>
    </location>
</feature>
<dbReference type="InterPro" id="IPR029526">
    <property type="entry name" value="PGBD"/>
</dbReference>
<protein>
    <recommendedName>
        <fullName evidence="2">PiggyBac transposable element-derived protein domain-containing protein</fullName>
    </recommendedName>
</protein>
<dbReference type="PANTHER" id="PTHR46599:SF3">
    <property type="entry name" value="PIGGYBAC TRANSPOSABLE ELEMENT-DERIVED PROTEIN 4"/>
    <property type="match status" value="1"/>
</dbReference>
<comment type="caution">
    <text evidence="3">The sequence shown here is derived from an EMBL/GenBank/DDBJ whole genome shotgun (WGS) entry which is preliminary data.</text>
</comment>
<dbReference type="AlphaFoldDB" id="A0A8S3SWF0"/>
<evidence type="ECO:0000256" key="1">
    <source>
        <dbReference type="SAM" id="MobiDB-lite"/>
    </source>
</evidence>
<gene>
    <name evidence="3" type="ORF">MEDL_35878</name>
</gene>
<feature type="compositionally biased region" description="Polar residues" evidence="1">
    <location>
        <begin position="318"/>
        <end position="332"/>
    </location>
</feature>
<reference evidence="3" key="1">
    <citation type="submission" date="2021-03" db="EMBL/GenBank/DDBJ databases">
        <authorList>
            <person name="Bekaert M."/>
        </authorList>
    </citation>
    <scope>NUCLEOTIDE SEQUENCE</scope>
</reference>
<accession>A0A8S3SWF0</accession>
<name>A0A8S3SWF0_MYTED</name>
<evidence type="ECO:0000313" key="3">
    <source>
        <dbReference type="EMBL" id="CAG2222462.1"/>
    </source>
</evidence>
<dbReference type="EMBL" id="CAJPWZ010001753">
    <property type="protein sequence ID" value="CAG2222462.1"/>
    <property type="molecule type" value="Genomic_DNA"/>
</dbReference>
<dbReference type="PANTHER" id="PTHR46599">
    <property type="entry name" value="PIGGYBAC TRANSPOSABLE ELEMENT-DERIVED PROTEIN 4"/>
    <property type="match status" value="1"/>
</dbReference>
<evidence type="ECO:0000313" key="4">
    <source>
        <dbReference type="Proteomes" id="UP000683360"/>
    </source>
</evidence>
<proteinExistence type="predicted"/>
<keyword evidence="4" id="KW-1185">Reference proteome</keyword>
<dbReference type="Pfam" id="PF13843">
    <property type="entry name" value="DDE_Tnp_1_7"/>
    <property type="match status" value="1"/>
</dbReference>
<evidence type="ECO:0000259" key="2">
    <source>
        <dbReference type="Pfam" id="PF13843"/>
    </source>
</evidence>